<organism evidence="2 3">
    <name type="scientific">Scophthalmus maximus</name>
    <name type="common">Turbot</name>
    <name type="synonym">Psetta maxima</name>
    <dbReference type="NCBI Taxonomy" id="52904"/>
    <lineage>
        <taxon>Eukaryota</taxon>
        <taxon>Metazoa</taxon>
        <taxon>Chordata</taxon>
        <taxon>Craniata</taxon>
        <taxon>Vertebrata</taxon>
        <taxon>Euteleostomi</taxon>
        <taxon>Actinopterygii</taxon>
        <taxon>Neopterygii</taxon>
        <taxon>Teleostei</taxon>
        <taxon>Neoteleostei</taxon>
        <taxon>Acanthomorphata</taxon>
        <taxon>Carangaria</taxon>
        <taxon>Pleuronectiformes</taxon>
        <taxon>Pleuronectoidei</taxon>
        <taxon>Scophthalmidae</taxon>
        <taxon>Scophthalmus</taxon>
    </lineage>
</organism>
<feature type="compositionally biased region" description="Pro residues" evidence="1">
    <location>
        <begin position="40"/>
        <end position="49"/>
    </location>
</feature>
<protein>
    <submittedName>
        <fullName evidence="2">Uncharacterized protein</fullName>
    </submittedName>
</protein>
<dbReference type="AlphaFoldDB" id="A0A6A4SMD7"/>
<proteinExistence type="predicted"/>
<dbReference type="Proteomes" id="UP000438429">
    <property type="component" value="Unassembled WGS sequence"/>
</dbReference>
<accession>A0A6A4SMD7</accession>
<name>A0A6A4SMD7_SCOMX</name>
<feature type="compositionally biased region" description="Polar residues" evidence="1">
    <location>
        <begin position="125"/>
        <end position="136"/>
    </location>
</feature>
<evidence type="ECO:0000313" key="3">
    <source>
        <dbReference type="Proteomes" id="UP000438429"/>
    </source>
</evidence>
<sequence>MRGLDGPLHPCGPRWAVALQQSLAHRAGVVYTPSGSRYGIPPPPPPPPAKDTERRRAAHRLLRGPVNNRGPGAGGVGPRTRSRVGAERRAHSPAFSRGAAAGCGSAPTAPSHGPPSSLVRLTPGPASSVTASQDPQLPSVRVSGGTSF</sequence>
<feature type="region of interest" description="Disordered" evidence="1">
    <location>
        <begin position="30"/>
        <end position="148"/>
    </location>
</feature>
<gene>
    <name evidence="2" type="ORF">F2P81_013384</name>
</gene>
<evidence type="ECO:0000313" key="2">
    <source>
        <dbReference type="EMBL" id="KAF0033318.1"/>
    </source>
</evidence>
<dbReference type="EMBL" id="VEVO01000012">
    <property type="protein sequence ID" value="KAF0033318.1"/>
    <property type="molecule type" value="Genomic_DNA"/>
</dbReference>
<evidence type="ECO:0000256" key="1">
    <source>
        <dbReference type="SAM" id="MobiDB-lite"/>
    </source>
</evidence>
<reference evidence="2 3" key="1">
    <citation type="submission" date="2019-06" db="EMBL/GenBank/DDBJ databases">
        <title>Draft genomes of female and male turbot (Scophthalmus maximus).</title>
        <authorList>
            <person name="Xu H."/>
            <person name="Xu X.-W."/>
            <person name="Shao C."/>
            <person name="Chen S."/>
        </authorList>
    </citation>
    <scope>NUCLEOTIDE SEQUENCE [LARGE SCALE GENOMIC DNA]</scope>
    <source>
        <strain evidence="2">Ysfricsl-2016a</strain>
        <tissue evidence="2">Blood</tissue>
    </source>
</reference>
<comment type="caution">
    <text evidence="2">The sequence shown here is derived from an EMBL/GenBank/DDBJ whole genome shotgun (WGS) entry which is preliminary data.</text>
</comment>